<dbReference type="RefSeq" id="WP_037276234.1">
    <property type="nucleotide sequence ID" value="NZ_KN293991.1"/>
</dbReference>
<dbReference type="STRING" id="215743.ROSMUCSMR3_02041"/>
<dbReference type="GO" id="GO:0005829">
    <property type="term" value="C:cytosol"/>
    <property type="evidence" value="ECO:0007669"/>
    <property type="project" value="TreeGrafter"/>
</dbReference>
<gene>
    <name evidence="6" type="ORF">rosmuc_00212</name>
</gene>
<dbReference type="HOGENOM" id="CLU_039613_6_5_5"/>
<dbReference type="PRINTS" id="PR00039">
    <property type="entry name" value="HTHLYSR"/>
</dbReference>
<dbReference type="GO" id="GO:0003677">
    <property type="term" value="F:DNA binding"/>
    <property type="evidence" value="ECO:0007669"/>
    <property type="project" value="UniProtKB-KW"/>
</dbReference>
<keyword evidence="2" id="KW-0805">Transcription regulation</keyword>
<evidence type="ECO:0000256" key="4">
    <source>
        <dbReference type="ARBA" id="ARBA00023163"/>
    </source>
</evidence>
<keyword evidence="3" id="KW-0238">DNA-binding</keyword>
<comment type="similarity">
    <text evidence="1">Belongs to the LysR transcriptional regulatory family.</text>
</comment>
<evidence type="ECO:0000259" key="5">
    <source>
        <dbReference type="PROSITE" id="PS50931"/>
    </source>
</evidence>
<keyword evidence="4" id="KW-0804">Transcription</keyword>
<dbReference type="Pfam" id="PF03466">
    <property type="entry name" value="LysR_substrate"/>
    <property type="match status" value="1"/>
</dbReference>
<evidence type="ECO:0000256" key="1">
    <source>
        <dbReference type="ARBA" id="ARBA00009437"/>
    </source>
</evidence>
<dbReference type="InterPro" id="IPR005119">
    <property type="entry name" value="LysR_subst-bd"/>
</dbReference>
<dbReference type="InterPro" id="IPR036388">
    <property type="entry name" value="WH-like_DNA-bd_sf"/>
</dbReference>
<proteinExistence type="inferred from homology"/>
<dbReference type="PROSITE" id="PS50931">
    <property type="entry name" value="HTH_LYSR"/>
    <property type="match status" value="1"/>
</dbReference>
<dbReference type="InterPro" id="IPR050950">
    <property type="entry name" value="HTH-type_LysR_regulators"/>
</dbReference>
<evidence type="ECO:0000256" key="3">
    <source>
        <dbReference type="ARBA" id="ARBA00023125"/>
    </source>
</evidence>
<dbReference type="SUPFAM" id="SSF53850">
    <property type="entry name" value="Periplasmic binding protein-like II"/>
    <property type="match status" value="1"/>
</dbReference>
<dbReference type="GO" id="GO:0003700">
    <property type="term" value="F:DNA-binding transcription factor activity"/>
    <property type="evidence" value="ECO:0007669"/>
    <property type="project" value="InterPro"/>
</dbReference>
<sequence>MSIRRLRTLIAVDDHKTFSAAAEAVFVTHAAVSQQMRSLEDEWGVVLFDRSRRSPELTPTGRALVARARDIVRAYDAIVPSVLGDEGFRGEISLGAVPMTLTGLTPLSVRLLKESYPDLHVRIVPGMTTALIAEVERGALDAAVLSRQGPLPPEIDHADIAQEPMELLAPQETEGDDVRELLVRYPFIRFSRDAVVGGLIDGWLREHGIPVSVTMELQGLEAISSMVLAGLGVSIVPARCVRGVQPLPLRRVPLPDGAPVRQLTLAYRRDNPRIRIIQEIHKALMGAVEIGVFIPSTSRPAG</sequence>
<dbReference type="Proteomes" id="UP000030021">
    <property type="component" value="Unassembled WGS sequence"/>
</dbReference>
<dbReference type="PANTHER" id="PTHR30419">
    <property type="entry name" value="HTH-TYPE TRANSCRIPTIONAL REGULATOR YBHD"/>
    <property type="match status" value="1"/>
</dbReference>
<dbReference type="InterPro" id="IPR000847">
    <property type="entry name" value="LysR_HTH_N"/>
</dbReference>
<protein>
    <submittedName>
        <fullName evidence="6">Transcriptional regulator, LysR family</fullName>
    </submittedName>
</protein>
<dbReference type="PATRIC" id="fig|1288298.3.peg.210"/>
<accession>A0A0A0HSM4</accession>
<dbReference type="Gene3D" id="1.10.10.10">
    <property type="entry name" value="Winged helix-like DNA-binding domain superfamily/Winged helix DNA-binding domain"/>
    <property type="match status" value="1"/>
</dbReference>
<dbReference type="FunFam" id="1.10.10.10:FF:000001">
    <property type="entry name" value="LysR family transcriptional regulator"/>
    <property type="match status" value="1"/>
</dbReference>
<comment type="caution">
    <text evidence="6">The sequence shown here is derived from an EMBL/GenBank/DDBJ whole genome shotgun (WGS) entry which is preliminary data.</text>
</comment>
<dbReference type="SUPFAM" id="SSF46785">
    <property type="entry name" value="Winged helix' DNA-binding domain"/>
    <property type="match status" value="1"/>
</dbReference>
<evidence type="ECO:0000256" key="2">
    <source>
        <dbReference type="ARBA" id="ARBA00023015"/>
    </source>
</evidence>
<evidence type="ECO:0000313" key="6">
    <source>
        <dbReference type="EMBL" id="KGM89619.1"/>
    </source>
</evidence>
<name>A0A0A0HSM4_9RHOB</name>
<feature type="domain" description="HTH lysR-type" evidence="5">
    <location>
        <begin position="1"/>
        <end position="58"/>
    </location>
</feature>
<dbReference type="AlphaFoldDB" id="A0A0A0HSM4"/>
<dbReference type="Pfam" id="PF00126">
    <property type="entry name" value="HTH_1"/>
    <property type="match status" value="1"/>
</dbReference>
<organism evidence="6 7">
    <name type="scientific">Roseovarius mucosus DSM 17069</name>
    <dbReference type="NCBI Taxonomy" id="1288298"/>
    <lineage>
        <taxon>Bacteria</taxon>
        <taxon>Pseudomonadati</taxon>
        <taxon>Pseudomonadota</taxon>
        <taxon>Alphaproteobacteria</taxon>
        <taxon>Rhodobacterales</taxon>
        <taxon>Roseobacteraceae</taxon>
        <taxon>Roseovarius</taxon>
    </lineage>
</organism>
<dbReference type="Gene3D" id="3.40.190.10">
    <property type="entry name" value="Periplasmic binding protein-like II"/>
    <property type="match status" value="2"/>
</dbReference>
<dbReference type="eggNOG" id="COG0583">
    <property type="taxonomic scope" value="Bacteria"/>
</dbReference>
<dbReference type="EMBL" id="AONH01000001">
    <property type="protein sequence ID" value="KGM89619.1"/>
    <property type="molecule type" value="Genomic_DNA"/>
</dbReference>
<dbReference type="InterPro" id="IPR036390">
    <property type="entry name" value="WH_DNA-bd_sf"/>
</dbReference>
<dbReference type="OrthoDB" id="9811588at2"/>
<reference evidence="6 7" key="1">
    <citation type="submission" date="2013-01" db="EMBL/GenBank/DDBJ databases">
        <authorList>
            <person name="Fiebig A."/>
            <person name="Goeker M."/>
            <person name="Klenk H.-P.P."/>
        </authorList>
    </citation>
    <scope>NUCLEOTIDE SEQUENCE [LARGE SCALE GENOMIC DNA]</scope>
    <source>
        <strain evidence="6 7">DSM 17069</strain>
    </source>
</reference>
<evidence type="ECO:0000313" key="7">
    <source>
        <dbReference type="Proteomes" id="UP000030021"/>
    </source>
</evidence>